<dbReference type="InterPro" id="IPR033177">
    <property type="entry name" value="PSD-B"/>
</dbReference>
<evidence type="ECO:0000256" key="9">
    <source>
        <dbReference type="ARBA" id="ARBA00023264"/>
    </source>
</evidence>
<evidence type="ECO:0000313" key="13">
    <source>
        <dbReference type="EMBL" id="CAE0790405.1"/>
    </source>
</evidence>
<keyword evidence="7" id="KW-0594">Phospholipid biosynthesis</keyword>
<gene>
    <name evidence="13" type="ORF">EGYM00163_LOCUS1519</name>
</gene>
<keyword evidence="12" id="KW-0732">Signal</keyword>
<name>A0A7S4FDZ2_9EUGL</name>
<proteinExistence type="predicted"/>
<keyword evidence="8" id="KW-0456">Lyase</keyword>
<comment type="cofactor">
    <cofactor evidence="1">
        <name>pyruvate</name>
        <dbReference type="ChEBI" id="CHEBI:15361"/>
    </cofactor>
</comment>
<evidence type="ECO:0000256" key="11">
    <source>
        <dbReference type="ARBA" id="ARBA00024326"/>
    </source>
</evidence>
<dbReference type="EC" id="4.1.1.65" evidence="3"/>
<evidence type="ECO:0000256" key="3">
    <source>
        <dbReference type="ARBA" id="ARBA00012243"/>
    </source>
</evidence>
<dbReference type="GO" id="GO:0006646">
    <property type="term" value="P:phosphatidylethanolamine biosynthetic process"/>
    <property type="evidence" value="ECO:0007669"/>
    <property type="project" value="UniProtKB-UniPathway"/>
</dbReference>
<dbReference type="PANTHER" id="PTHR10067:SF6">
    <property type="entry name" value="PHOSPHATIDYLSERINE DECARBOXYLASE PROENZYME, MITOCHONDRIAL"/>
    <property type="match status" value="1"/>
</dbReference>
<dbReference type="Pfam" id="PF02666">
    <property type="entry name" value="PS_Dcarbxylase"/>
    <property type="match status" value="1"/>
</dbReference>
<evidence type="ECO:0000256" key="10">
    <source>
        <dbReference type="ARBA" id="ARBA00023317"/>
    </source>
</evidence>
<feature type="chain" id="PRO_5030806316" description="phosphatidylserine decarboxylase" evidence="12">
    <location>
        <begin position="19"/>
        <end position="335"/>
    </location>
</feature>
<sequence>MKRGLLALLGLAVPSAWVLHVNHDISQGKTISETDLYFLSHLPLRKFSRVVGFVNETQFPSGIQNRLIKTFASLYGINLEECERDWQQYTSMQEFFTRALKAGARPIDHQAALVSPADGVVLQCGVVGQEGELCIKGVPYDEREFVQEDASIPAPLQRGTQRLFCIIYLAPGDYHRFHSPATWRLCSYTHISGHLYSVHPLAVKWLTGLFCLNERVVLKGKWQFGKFIYAPVGATNVGSMAFVFDKKLHTNIQEDDVLLTGSKVTKNLDCPVTFLPGDELGTFRMGSSVVLIFDAPKSLEFCVSPHQKVRMGQPLVSWGKAGNGPFARWRRALGF</sequence>
<evidence type="ECO:0000256" key="7">
    <source>
        <dbReference type="ARBA" id="ARBA00023209"/>
    </source>
</evidence>
<dbReference type="NCBIfam" id="TIGR00163">
    <property type="entry name" value="PS_decarb"/>
    <property type="match status" value="1"/>
</dbReference>
<dbReference type="GO" id="GO:0004609">
    <property type="term" value="F:phosphatidylserine decarboxylase activity"/>
    <property type="evidence" value="ECO:0007669"/>
    <property type="project" value="UniProtKB-EC"/>
</dbReference>
<reference evidence="13" key="1">
    <citation type="submission" date="2021-01" db="EMBL/GenBank/DDBJ databases">
        <authorList>
            <person name="Corre E."/>
            <person name="Pelletier E."/>
            <person name="Niang G."/>
            <person name="Scheremetjew M."/>
            <person name="Finn R."/>
            <person name="Kale V."/>
            <person name="Holt S."/>
            <person name="Cochrane G."/>
            <person name="Meng A."/>
            <person name="Brown T."/>
            <person name="Cohen L."/>
        </authorList>
    </citation>
    <scope>NUCLEOTIDE SEQUENCE</scope>
    <source>
        <strain evidence="13">CCMP1594</strain>
    </source>
</reference>
<keyword evidence="10" id="KW-0670">Pyruvate</keyword>
<comment type="pathway">
    <text evidence="2">Lipid metabolism.</text>
</comment>
<comment type="pathway">
    <text evidence="11">Phospholipid metabolism; phosphatidylethanolamine biosynthesis.</text>
</comment>
<keyword evidence="9" id="KW-1208">Phospholipid metabolism</keyword>
<feature type="signal peptide" evidence="12">
    <location>
        <begin position="1"/>
        <end position="18"/>
    </location>
</feature>
<accession>A0A7S4FDZ2</accession>
<keyword evidence="6" id="KW-0443">Lipid metabolism</keyword>
<organism evidence="13">
    <name type="scientific">Eutreptiella gymnastica</name>
    <dbReference type="NCBI Taxonomy" id="73025"/>
    <lineage>
        <taxon>Eukaryota</taxon>
        <taxon>Discoba</taxon>
        <taxon>Euglenozoa</taxon>
        <taxon>Euglenida</taxon>
        <taxon>Spirocuta</taxon>
        <taxon>Euglenophyceae</taxon>
        <taxon>Eutreptiales</taxon>
        <taxon>Eutreptiaceae</taxon>
        <taxon>Eutreptiella</taxon>
    </lineage>
</organism>
<dbReference type="EMBL" id="HBJA01004626">
    <property type="protein sequence ID" value="CAE0790405.1"/>
    <property type="molecule type" value="Transcribed_RNA"/>
</dbReference>
<dbReference type="PANTHER" id="PTHR10067">
    <property type="entry name" value="PHOSPHATIDYLSERINE DECARBOXYLASE"/>
    <property type="match status" value="1"/>
</dbReference>
<evidence type="ECO:0000256" key="6">
    <source>
        <dbReference type="ARBA" id="ARBA00023098"/>
    </source>
</evidence>
<keyword evidence="4" id="KW-0444">Lipid biosynthesis</keyword>
<dbReference type="InterPro" id="IPR003817">
    <property type="entry name" value="PS_Dcarbxylase"/>
</dbReference>
<evidence type="ECO:0000256" key="8">
    <source>
        <dbReference type="ARBA" id="ARBA00023239"/>
    </source>
</evidence>
<evidence type="ECO:0000256" key="12">
    <source>
        <dbReference type="SAM" id="SignalP"/>
    </source>
</evidence>
<dbReference type="UniPathway" id="UPA00558"/>
<keyword evidence="5" id="KW-0210">Decarboxylase</keyword>
<dbReference type="AlphaFoldDB" id="A0A7S4FDZ2"/>
<evidence type="ECO:0000256" key="4">
    <source>
        <dbReference type="ARBA" id="ARBA00022516"/>
    </source>
</evidence>
<evidence type="ECO:0000256" key="5">
    <source>
        <dbReference type="ARBA" id="ARBA00022793"/>
    </source>
</evidence>
<evidence type="ECO:0000256" key="2">
    <source>
        <dbReference type="ARBA" id="ARBA00005189"/>
    </source>
</evidence>
<evidence type="ECO:0000256" key="1">
    <source>
        <dbReference type="ARBA" id="ARBA00001928"/>
    </source>
</evidence>
<dbReference type="GO" id="GO:0005739">
    <property type="term" value="C:mitochondrion"/>
    <property type="evidence" value="ECO:0007669"/>
    <property type="project" value="TreeGrafter"/>
</dbReference>
<protein>
    <recommendedName>
        <fullName evidence="3">phosphatidylserine decarboxylase</fullName>
        <ecNumber evidence="3">4.1.1.65</ecNumber>
    </recommendedName>
</protein>